<sequence>MSVLNSSEQCIAYVKKSKRYPRKVCAPNQFSTPVARVHKNEWVAGATRLVFKANKKIKFEFISAESSNKTATRSKIRSHVMKHVRDTQALEHVASSRRKQQAPWRLTESSSGSRWAHPHGNSPLKSSSACTICGLPVNCVEGSTLLFDYLGNVYSYMLNFSWQRGQSVKVSCIPYMVSGPAVLNAVLSVVAVNRMLLSGSSPHLITVYYHHKIQAIRVISKSLQDAGDPSNISDDALVAIACLSILENSAGFFGVGRKHLEAFDRIAEGRGDASHPGTNIFRTGLINLARFAGHDFPLTPRVIYELPMGDLLSQIPQDAHSTLMTIFHELKCLSLEMAPNSEVMPKSEWLQRLNALGLSMHRTMADGFIDTVTDSMPVRAYSVVGNIFLCLFLRELPLSNPVFDYLLDCLSHALNEENMTIDVRWYPDRFLLWLLFVGGAAAAGRTRRGWFRGQVLAVQARLKMETWTDSLAVLQIFPFVAGCYASFQELWEESRQVMYS</sequence>
<feature type="region of interest" description="Disordered" evidence="1">
    <location>
        <begin position="94"/>
        <end position="120"/>
    </location>
</feature>
<proteinExistence type="predicted"/>
<evidence type="ECO:0000256" key="1">
    <source>
        <dbReference type="SAM" id="MobiDB-lite"/>
    </source>
</evidence>
<keyword evidence="3" id="KW-1185">Reference proteome</keyword>
<dbReference type="AlphaFoldDB" id="A0AAD6G4E2"/>
<dbReference type="PANTHER" id="PTHR37540">
    <property type="entry name" value="TRANSCRIPTION FACTOR (ACR-2), PUTATIVE-RELATED-RELATED"/>
    <property type="match status" value="1"/>
</dbReference>
<dbReference type="RefSeq" id="XP_056767944.1">
    <property type="nucleotide sequence ID" value="XM_056907217.1"/>
</dbReference>
<name>A0AAD6G4E2_9EURO</name>
<dbReference type="InterPro" id="IPR021858">
    <property type="entry name" value="Fun_TF"/>
</dbReference>
<dbReference type="Proteomes" id="UP001213681">
    <property type="component" value="Unassembled WGS sequence"/>
</dbReference>
<evidence type="ECO:0000313" key="2">
    <source>
        <dbReference type="EMBL" id="KAJ5455571.1"/>
    </source>
</evidence>
<evidence type="ECO:0000313" key="3">
    <source>
        <dbReference type="Proteomes" id="UP001213681"/>
    </source>
</evidence>
<dbReference type="EMBL" id="JAPVEA010000004">
    <property type="protein sequence ID" value="KAJ5455571.1"/>
    <property type="molecule type" value="Genomic_DNA"/>
</dbReference>
<dbReference type="PANTHER" id="PTHR37540:SF10">
    <property type="entry name" value="SIGMA-70 REGION 2 FAMILY PROTEIN"/>
    <property type="match status" value="1"/>
</dbReference>
<reference evidence="2" key="1">
    <citation type="submission" date="2022-12" db="EMBL/GenBank/DDBJ databases">
        <authorList>
            <person name="Petersen C."/>
        </authorList>
    </citation>
    <scope>NUCLEOTIDE SEQUENCE</scope>
    <source>
        <strain evidence="2">IBT 16125</strain>
    </source>
</reference>
<dbReference type="GeneID" id="81597460"/>
<gene>
    <name evidence="2" type="ORF">N7458_003835</name>
</gene>
<accession>A0AAD6G4E2</accession>
<dbReference type="Pfam" id="PF11951">
    <property type="entry name" value="Fungal_trans_2"/>
    <property type="match status" value="1"/>
</dbReference>
<organism evidence="2 3">
    <name type="scientific">Penicillium daleae</name>
    <dbReference type="NCBI Taxonomy" id="63821"/>
    <lineage>
        <taxon>Eukaryota</taxon>
        <taxon>Fungi</taxon>
        <taxon>Dikarya</taxon>
        <taxon>Ascomycota</taxon>
        <taxon>Pezizomycotina</taxon>
        <taxon>Eurotiomycetes</taxon>
        <taxon>Eurotiomycetidae</taxon>
        <taxon>Eurotiales</taxon>
        <taxon>Aspergillaceae</taxon>
        <taxon>Penicillium</taxon>
    </lineage>
</organism>
<reference evidence="2" key="2">
    <citation type="journal article" date="2023" name="IMA Fungus">
        <title>Comparative genomic study of the Penicillium genus elucidates a diverse pangenome and 15 lateral gene transfer events.</title>
        <authorList>
            <person name="Petersen C."/>
            <person name="Sorensen T."/>
            <person name="Nielsen M.R."/>
            <person name="Sondergaard T.E."/>
            <person name="Sorensen J.L."/>
            <person name="Fitzpatrick D.A."/>
            <person name="Frisvad J.C."/>
            <person name="Nielsen K.L."/>
        </authorList>
    </citation>
    <scope>NUCLEOTIDE SEQUENCE</scope>
    <source>
        <strain evidence="2">IBT 16125</strain>
    </source>
</reference>
<protein>
    <submittedName>
        <fullName evidence="2">Uncharacterized protein</fullName>
    </submittedName>
</protein>
<comment type="caution">
    <text evidence="2">The sequence shown here is derived from an EMBL/GenBank/DDBJ whole genome shotgun (WGS) entry which is preliminary data.</text>
</comment>